<evidence type="ECO:0000313" key="1">
    <source>
        <dbReference type="EMBL" id="NEC47626.1"/>
    </source>
</evidence>
<dbReference type="Proteomes" id="UP000471745">
    <property type="component" value="Unassembled WGS sequence"/>
</dbReference>
<evidence type="ECO:0000313" key="2">
    <source>
        <dbReference type="Proteomes" id="UP000471745"/>
    </source>
</evidence>
<reference evidence="1 2" key="1">
    <citation type="submission" date="2020-01" db="EMBL/GenBank/DDBJ databases">
        <title>Insect and environment-associated Actinomycetes.</title>
        <authorList>
            <person name="Currrie C."/>
            <person name="Chevrette M."/>
            <person name="Carlson C."/>
            <person name="Stubbendieck R."/>
            <person name="Wendt-Pienkowski E."/>
        </authorList>
    </citation>
    <scope>NUCLEOTIDE SEQUENCE [LARGE SCALE GENOMIC DNA]</scope>
    <source>
        <strain evidence="1 2">SID8189</strain>
    </source>
</reference>
<keyword evidence="2" id="KW-1185">Reference proteome</keyword>
<name>A0A9X5CIL4_9ACTN</name>
<dbReference type="EMBL" id="JAAGNA010000114">
    <property type="protein sequence ID" value="NEC47626.1"/>
    <property type="molecule type" value="Genomic_DNA"/>
</dbReference>
<organism evidence="1 2">
    <name type="scientific">Actinospica acidiphila</name>
    <dbReference type="NCBI Taxonomy" id="304899"/>
    <lineage>
        <taxon>Bacteria</taxon>
        <taxon>Bacillati</taxon>
        <taxon>Actinomycetota</taxon>
        <taxon>Actinomycetes</taxon>
        <taxon>Catenulisporales</taxon>
        <taxon>Actinospicaceae</taxon>
        <taxon>Actinospica</taxon>
    </lineage>
</organism>
<feature type="non-terminal residue" evidence="1">
    <location>
        <position position="1"/>
    </location>
</feature>
<accession>A0A9X5CIL4</accession>
<dbReference type="RefSeq" id="WP_163085842.1">
    <property type="nucleotide sequence ID" value="NZ_JAAGNA010000114.1"/>
</dbReference>
<dbReference type="AlphaFoldDB" id="A0A9X5CIL4"/>
<protein>
    <submittedName>
        <fullName evidence="1">Helix-turn-helix domain-containing protein</fullName>
    </submittedName>
</protein>
<proteinExistence type="predicted"/>
<gene>
    <name evidence="1" type="ORF">G3I18_03375</name>
</gene>
<comment type="caution">
    <text evidence="1">The sequence shown here is derived from an EMBL/GenBank/DDBJ whole genome shotgun (WGS) entry which is preliminary data.</text>
</comment>
<sequence length="133" mass="14487">GWLVRAADEPSPRPAARIVLDLGGPRRSVRVSDGAGAWSRELSPRHAELLYLLAVHRAGRSAADLARDVFGDPARTVTVRAEMSRVRRYLGALLEHRPYRFTESAEVEVVLPDGPGALFPRTASSPGLVRGPR</sequence>